<evidence type="ECO:0000313" key="3">
    <source>
        <dbReference type="Proteomes" id="UP000224006"/>
    </source>
</evidence>
<dbReference type="RefSeq" id="XP_029216936.1">
    <property type="nucleotide sequence ID" value="XM_029360269.1"/>
</dbReference>
<organism evidence="2 3">
    <name type="scientific">Besnoitia besnoiti</name>
    <name type="common">Apicomplexan protozoan</name>
    <dbReference type="NCBI Taxonomy" id="94643"/>
    <lineage>
        <taxon>Eukaryota</taxon>
        <taxon>Sar</taxon>
        <taxon>Alveolata</taxon>
        <taxon>Apicomplexa</taxon>
        <taxon>Conoidasida</taxon>
        <taxon>Coccidia</taxon>
        <taxon>Eucoccidiorida</taxon>
        <taxon>Eimeriorina</taxon>
        <taxon>Sarcocystidae</taxon>
        <taxon>Besnoitia</taxon>
    </lineage>
</organism>
<keyword evidence="3" id="KW-1185">Reference proteome</keyword>
<feature type="compositionally biased region" description="Basic and acidic residues" evidence="1">
    <location>
        <begin position="246"/>
        <end position="255"/>
    </location>
</feature>
<dbReference type="Pfam" id="PF08613">
    <property type="entry name" value="Cyclin"/>
    <property type="match status" value="1"/>
</dbReference>
<sequence>MANRKLKKAPFSSLNASCENWQSINLVEATLPRCLSAAVDLSTRARLEDTLKASANGKASHSCRSAVVYHVSEPESTYLSSGNTDASSAVFTAEHPLYVLDKYKALDREAWREPVRPIGHRFMALRPEAKTTSNCPKSFCQSAAEDHGESKGSECSCSRPTTLNSLHCGEVASEAAMMAKQPVDRAGSGEHKLRPAHRHAFAAVFPGNDIIEDSTTSAGVCTEPVGSSTFTTLPALSGPEEDELPEHEGGTEGLKEGSLCSQFGEIKCSVEKEQKSVECSGPATISMYGPDVESNDPSFSPFHSSHAPSISLRDYFLGRIVKYTQMTSTDFVLAVIFINKLLRVRQPVAHDIPNETINRSLGAENSSFHQGASRVSNRLTQIESSVEDRMSQVVAKDEGIEYNVLTAHRLLLTACLIANKVHYDRGIVLKHWAKLGGLELEEAVNLEATFLKIIDWRVKVSVEEFILVSTVHNECVYMFISCRRARAFHKPWKKCSRAFLQKHAMLQCSSR</sequence>
<dbReference type="AlphaFoldDB" id="A0A2A9MBD2"/>
<dbReference type="STRING" id="94643.A0A2A9MBD2"/>
<dbReference type="GeneID" id="40306601"/>
<accession>A0A2A9MBD2</accession>
<dbReference type="OrthoDB" id="337735at2759"/>
<dbReference type="Gene3D" id="1.10.472.10">
    <property type="entry name" value="Cyclin-like"/>
    <property type="match status" value="1"/>
</dbReference>
<proteinExistence type="predicted"/>
<dbReference type="GO" id="GO:0019901">
    <property type="term" value="F:protein kinase binding"/>
    <property type="evidence" value="ECO:0007669"/>
    <property type="project" value="InterPro"/>
</dbReference>
<gene>
    <name evidence="2" type="ORF">BESB_015400</name>
</gene>
<evidence type="ECO:0000256" key="1">
    <source>
        <dbReference type="SAM" id="MobiDB-lite"/>
    </source>
</evidence>
<evidence type="ECO:0008006" key="4">
    <source>
        <dbReference type="Google" id="ProtNLM"/>
    </source>
</evidence>
<dbReference type="KEGG" id="bbes:BESB_015400"/>
<dbReference type="GO" id="GO:0005634">
    <property type="term" value="C:nucleus"/>
    <property type="evidence" value="ECO:0007669"/>
    <property type="project" value="TreeGrafter"/>
</dbReference>
<reference evidence="2 3" key="1">
    <citation type="submission" date="2017-09" db="EMBL/GenBank/DDBJ databases">
        <title>Genome sequencing of Besnoitia besnoiti strain Bb-Ger1.</title>
        <authorList>
            <person name="Schares G."/>
            <person name="Venepally P."/>
            <person name="Lorenzi H.A."/>
        </authorList>
    </citation>
    <scope>NUCLEOTIDE SEQUENCE [LARGE SCALE GENOMIC DNA]</scope>
    <source>
        <strain evidence="2 3">Bb-Ger1</strain>
    </source>
</reference>
<name>A0A2A9MBD2_BESBE</name>
<feature type="region of interest" description="Disordered" evidence="1">
    <location>
        <begin position="234"/>
        <end position="256"/>
    </location>
</feature>
<dbReference type="GO" id="GO:0016538">
    <property type="term" value="F:cyclin-dependent protein serine/threonine kinase regulator activity"/>
    <property type="evidence" value="ECO:0007669"/>
    <property type="project" value="TreeGrafter"/>
</dbReference>
<dbReference type="Proteomes" id="UP000224006">
    <property type="component" value="Chromosome IX"/>
</dbReference>
<dbReference type="InterPro" id="IPR013922">
    <property type="entry name" value="Cyclin_PHO80-like"/>
</dbReference>
<dbReference type="GO" id="GO:0000307">
    <property type="term" value="C:cyclin-dependent protein kinase holoenzyme complex"/>
    <property type="evidence" value="ECO:0007669"/>
    <property type="project" value="TreeGrafter"/>
</dbReference>
<dbReference type="PANTHER" id="PTHR15615">
    <property type="match status" value="1"/>
</dbReference>
<dbReference type="EMBL" id="NWUJ01000010">
    <property type="protein sequence ID" value="PFH32927.1"/>
    <property type="molecule type" value="Genomic_DNA"/>
</dbReference>
<comment type="caution">
    <text evidence="2">The sequence shown here is derived from an EMBL/GenBank/DDBJ whole genome shotgun (WGS) entry which is preliminary data.</text>
</comment>
<protein>
    <recommendedName>
        <fullName evidence="4">Cyclin</fullName>
    </recommendedName>
</protein>
<dbReference type="PANTHER" id="PTHR15615:SF108">
    <property type="entry name" value="PROTEIN CNPPD1"/>
    <property type="match status" value="1"/>
</dbReference>
<evidence type="ECO:0000313" key="2">
    <source>
        <dbReference type="EMBL" id="PFH32927.1"/>
    </source>
</evidence>
<dbReference type="VEuPathDB" id="ToxoDB:BESB_015400"/>